<sequence>MHLLEEELARANLSKEVLKEQGHKSLLELVRTRAKAEEDEAQLKETIRGLREAMEGWKRGCQDIADSTEEQVNASTVETSFWKDRFFELAWLANQAPKDIPRSLRATEGMADFMKMPKEITSFIDKGQGRPALIRTGRLLQKRTRAPSHQYHTRDRTRHMEQAIDELEQ</sequence>
<reference evidence="2" key="1">
    <citation type="submission" date="2018-05" db="EMBL/GenBank/DDBJ databases">
        <title>Draft genome of Mucuna pruriens seed.</title>
        <authorList>
            <person name="Nnadi N.E."/>
            <person name="Vos R."/>
            <person name="Hasami M.H."/>
            <person name="Devisetty U.K."/>
            <person name="Aguiy J.C."/>
        </authorList>
    </citation>
    <scope>NUCLEOTIDE SEQUENCE [LARGE SCALE GENOMIC DNA]</scope>
    <source>
        <strain evidence="2">JCA_2017</strain>
    </source>
</reference>
<dbReference type="EMBL" id="QJKJ01000783">
    <property type="protein sequence ID" value="RDY10770.1"/>
    <property type="molecule type" value="Genomic_DNA"/>
</dbReference>
<comment type="caution">
    <text evidence="2">The sequence shown here is derived from an EMBL/GenBank/DDBJ whole genome shotgun (WGS) entry which is preliminary data.</text>
</comment>
<evidence type="ECO:0000256" key="1">
    <source>
        <dbReference type="SAM" id="Coils"/>
    </source>
</evidence>
<evidence type="ECO:0000313" key="3">
    <source>
        <dbReference type="Proteomes" id="UP000257109"/>
    </source>
</evidence>
<organism evidence="2 3">
    <name type="scientific">Mucuna pruriens</name>
    <name type="common">Velvet bean</name>
    <name type="synonym">Dolichos pruriens</name>
    <dbReference type="NCBI Taxonomy" id="157652"/>
    <lineage>
        <taxon>Eukaryota</taxon>
        <taxon>Viridiplantae</taxon>
        <taxon>Streptophyta</taxon>
        <taxon>Embryophyta</taxon>
        <taxon>Tracheophyta</taxon>
        <taxon>Spermatophyta</taxon>
        <taxon>Magnoliopsida</taxon>
        <taxon>eudicotyledons</taxon>
        <taxon>Gunneridae</taxon>
        <taxon>Pentapetalae</taxon>
        <taxon>rosids</taxon>
        <taxon>fabids</taxon>
        <taxon>Fabales</taxon>
        <taxon>Fabaceae</taxon>
        <taxon>Papilionoideae</taxon>
        <taxon>50 kb inversion clade</taxon>
        <taxon>NPAAA clade</taxon>
        <taxon>indigoferoid/millettioid clade</taxon>
        <taxon>Phaseoleae</taxon>
        <taxon>Mucuna</taxon>
    </lineage>
</organism>
<gene>
    <name evidence="2" type="ORF">CR513_04662</name>
</gene>
<proteinExistence type="predicted"/>
<dbReference type="OrthoDB" id="1459749at2759"/>
<keyword evidence="1" id="KW-0175">Coiled coil</keyword>
<protein>
    <submittedName>
        <fullName evidence="2">Uncharacterized protein</fullName>
    </submittedName>
</protein>
<evidence type="ECO:0000313" key="2">
    <source>
        <dbReference type="EMBL" id="RDY10770.1"/>
    </source>
</evidence>
<keyword evidence="3" id="KW-1185">Reference proteome</keyword>
<dbReference type="AlphaFoldDB" id="A0A371I6W1"/>
<name>A0A371I6W1_MUCPR</name>
<feature type="coiled-coil region" evidence="1">
    <location>
        <begin position="1"/>
        <end position="53"/>
    </location>
</feature>
<feature type="non-terminal residue" evidence="2">
    <location>
        <position position="1"/>
    </location>
</feature>
<accession>A0A371I6W1</accession>
<dbReference type="Proteomes" id="UP000257109">
    <property type="component" value="Unassembled WGS sequence"/>
</dbReference>